<gene>
    <name evidence="5" type="ordered locus">PCC7424_5139</name>
</gene>
<dbReference type="OrthoDB" id="9807790at2"/>
<sequence>MKPISVTKIRIAFECPRLFYLGHKYGGKMLFIPPNTVLGLGQAFHELSETIVHTLKREQKFTFLLNKNLNLETTHKQIQSLLYELVFLPYLHSVKHHSPEKLDQLYPLWLGLTPFIYRLSELLVKNSQYCPSEEVIKKTLITQEYKLEYWFTLPNNRQQLVTGKLDSLLFNFAQNRLSVVEYKTYHPVDPTAQLAQVALYSYMLSYNKSLPINALVYCVLPNFKEYDYSWEILEQNVYQLIPYKLQQMQTWLQWKKGQPSPPPPTSQPHLCQICSQKIKCQKVFNTYFL</sequence>
<evidence type="ECO:0000256" key="2">
    <source>
        <dbReference type="ARBA" id="ARBA00022806"/>
    </source>
</evidence>
<proteinExistence type="predicted"/>
<dbReference type="InterPro" id="IPR038726">
    <property type="entry name" value="PDDEXK_AddAB-type"/>
</dbReference>
<evidence type="ECO:0000259" key="4">
    <source>
        <dbReference type="Pfam" id="PF12705"/>
    </source>
</evidence>
<evidence type="ECO:0000313" key="6">
    <source>
        <dbReference type="Proteomes" id="UP000002384"/>
    </source>
</evidence>
<protein>
    <recommendedName>
        <fullName evidence="4">PD-(D/E)XK endonuclease-like domain-containing protein</fullName>
    </recommendedName>
</protein>
<dbReference type="Gene3D" id="3.90.320.10">
    <property type="match status" value="1"/>
</dbReference>
<keyword evidence="3" id="KW-0234">DNA repair</keyword>
<dbReference type="STRING" id="65393.PCC7424_5139"/>
<dbReference type="RefSeq" id="WP_015957069.1">
    <property type="nucleotide sequence ID" value="NC_011729.1"/>
</dbReference>
<dbReference type="GO" id="GO:0004386">
    <property type="term" value="F:helicase activity"/>
    <property type="evidence" value="ECO:0007669"/>
    <property type="project" value="UniProtKB-KW"/>
</dbReference>
<dbReference type="Proteomes" id="UP000002384">
    <property type="component" value="Chromosome"/>
</dbReference>
<dbReference type="GO" id="GO:0006281">
    <property type="term" value="P:DNA repair"/>
    <property type="evidence" value="ECO:0007669"/>
    <property type="project" value="UniProtKB-KW"/>
</dbReference>
<keyword evidence="2" id="KW-0347">Helicase</keyword>
<accession>B7KH02</accession>
<name>B7KH02_GLOC7</name>
<dbReference type="InterPro" id="IPR011604">
    <property type="entry name" value="PDDEXK-like_dom_sf"/>
</dbReference>
<feature type="domain" description="PD-(D/E)XK endonuclease-like" evidence="4">
    <location>
        <begin position="4"/>
        <end position="281"/>
    </location>
</feature>
<keyword evidence="2" id="KW-0378">Hydrolase</keyword>
<evidence type="ECO:0000256" key="1">
    <source>
        <dbReference type="ARBA" id="ARBA00022763"/>
    </source>
</evidence>
<dbReference type="KEGG" id="cyc:PCC7424_5139"/>
<dbReference type="EMBL" id="CP001291">
    <property type="protein sequence ID" value="ACK73489.1"/>
    <property type="molecule type" value="Genomic_DNA"/>
</dbReference>
<keyword evidence="1" id="KW-0227">DNA damage</keyword>
<dbReference type="Pfam" id="PF12705">
    <property type="entry name" value="PDDEXK_1"/>
    <property type="match status" value="1"/>
</dbReference>
<evidence type="ECO:0000313" key="5">
    <source>
        <dbReference type="EMBL" id="ACK73489.1"/>
    </source>
</evidence>
<dbReference type="eggNOG" id="COG2887">
    <property type="taxonomic scope" value="Bacteria"/>
</dbReference>
<evidence type="ECO:0000256" key="3">
    <source>
        <dbReference type="ARBA" id="ARBA00023204"/>
    </source>
</evidence>
<keyword evidence="2" id="KW-0547">Nucleotide-binding</keyword>
<keyword evidence="6" id="KW-1185">Reference proteome</keyword>
<keyword evidence="2" id="KW-0067">ATP-binding</keyword>
<organism evidence="5 6">
    <name type="scientific">Gloeothece citriformis (strain PCC 7424)</name>
    <name type="common">Cyanothece sp. (strain PCC 7424)</name>
    <dbReference type="NCBI Taxonomy" id="65393"/>
    <lineage>
        <taxon>Bacteria</taxon>
        <taxon>Bacillati</taxon>
        <taxon>Cyanobacteriota</taxon>
        <taxon>Cyanophyceae</taxon>
        <taxon>Oscillatoriophycideae</taxon>
        <taxon>Chroococcales</taxon>
        <taxon>Aphanothecaceae</taxon>
        <taxon>Gloeothece</taxon>
        <taxon>Gloeothece citriformis</taxon>
    </lineage>
</organism>
<reference evidence="6" key="1">
    <citation type="journal article" date="2011" name="MBio">
        <title>Novel metabolic attributes of the genus Cyanothece, comprising a group of unicellular nitrogen-fixing Cyanobacteria.</title>
        <authorList>
            <person name="Bandyopadhyay A."/>
            <person name="Elvitigala T."/>
            <person name="Welsh E."/>
            <person name="Stockel J."/>
            <person name="Liberton M."/>
            <person name="Min H."/>
            <person name="Sherman L.A."/>
            <person name="Pakrasi H.B."/>
        </authorList>
    </citation>
    <scope>NUCLEOTIDE SEQUENCE [LARGE SCALE GENOMIC DNA]</scope>
    <source>
        <strain evidence="6">PCC 7424</strain>
    </source>
</reference>
<dbReference type="AlphaFoldDB" id="B7KH02"/>
<dbReference type="HOGENOM" id="CLU_924200_0_0_3"/>